<dbReference type="InterPro" id="IPR014153">
    <property type="entry name" value="Ds_break_AddB"/>
</dbReference>
<evidence type="ECO:0000313" key="2">
    <source>
        <dbReference type="EMBL" id="SHJ75582.1"/>
    </source>
</evidence>
<protein>
    <submittedName>
        <fullName evidence="2">DNA helicase/exodeoxyribonuclease V, subunit B</fullName>
    </submittedName>
</protein>
<evidence type="ECO:0000259" key="1">
    <source>
        <dbReference type="Pfam" id="PF12705"/>
    </source>
</evidence>
<dbReference type="GO" id="GO:0004386">
    <property type="term" value="F:helicase activity"/>
    <property type="evidence" value="ECO:0007669"/>
    <property type="project" value="UniProtKB-KW"/>
</dbReference>
<evidence type="ECO:0000313" key="3">
    <source>
        <dbReference type="Proteomes" id="UP000184290"/>
    </source>
</evidence>
<dbReference type="EMBL" id="FQZC01000004">
    <property type="protein sequence ID" value="SHJ75582.1"/>
    <property type="molecule type" value="Genomic_DNA"/>
</dbReference>
<keyword evidence="2" id="KW-0547">Nucleotide-binding</keyword>
<dbReference type="Pfam" id="PF12705">
    <property type="entry name" value="PDDEXK_1"/>
    <property type="match status" value="1"/>
</dbReference>
<comment type="caution">
    <text evidence="2">The sequence shown here is derived from an EMBL/GenBank/DDBJ whole genome shotgun (WGS) entry which is preliminary data.</text>
</comment>
<reference evidence="2 3" key="1">
    <citation type="submission" date="2016-11" db="EMBL/GenBank/DDBJ databases">
        <authorList>
            <person name="Varghese N."/>
            <person name="Submissions S."/>
        </authorList>
    </citation>
    <scope>NUCLEOTIDE SEQUENCE [LARGE SCALE GENOMIC DNA]</scope>
    <source>
        <strain evidence="2 3">DSM 21988</strain>
    </source>
</reference>
<organism evidence="2 3">
    <name type="scientific">Aureimonas altamirensis DSM 21988</name>
    <dbReference type="NCBI Taxonomy" id="1121026"/>
    <lineage>
        <taxon>Bacteria</taxon>
        <taxon>Pseudomonadati</taxon>
        <taxon>Pseudomonadota</taxon>
        <taxon>Alphaproteobacteria</taxon>
        <taxon>Hyphomicrobiales</taxon>
        <taxon>Aurantimonadaceae</taxon>
        <taxon>Aureimonas</taxon>
    </lineage>
</organism>
<keyword evidence="3" id="KW-1185">Reference proteome</keyword>
<proteinExistence type="predicted"/>
<name>A0ABY1IPA3_9HYPH</name>
<sequence>MDGPALRVFSIPPRLPFLPTLAKEILGGRIVPGVGADAGDPLALAALTVYVPTRRAGQTLAAALAAELGGVSAILPRIRTLGEEDEAAGFRPDSPSTLLPTMEPLHRRLLLARLIRFWKTQLAGAALDVLGEEELVLPASAADAVWMASDLAALMDEAAGEGIDLGGLARIDMSDRLAGWWQLTQTFLSIVTEHWPGELAALQLADAAALRLELARQEAARYRTEGSRDPVLVAGAVTSVGATLDLMKAIAGLPNGAVVLPGLDKGLDDDAFQRVRRAHEAAAAGHPQYTLARMLDGLGVSRADVREIDGPAAPALRARETLFSEAMRPAETTERWHDAALDLEAGLDGVCLIEAADEAEEALAIAIAMREALSEPGSRVALATPDRSLGRRVCAELERFGISANDSAGRPLAATPPGELVSLALQASLTPGDPVVLLSLMKHPLTRLGMTPADVRRGARAVEIVALRGGTGVADAAGLAALYERRRRQRADDTRVARAVELLPEADLALGAAVAEALELALAPLTALRSETAMELAPQAMQLTLALEGLSADPEGTPAALYAEEAGQVLAEWLRDLVSAPATEFAFAPAELPDVVTGLMADRRVAPRGGLSHRAFVWGALEARLQSVDTLILGGLDEGTWPQGARADAFLSRLMRTEILLDPPERRIGLAAHDLWMSIGNRRLILTRAERRGGAPSIASRWIQRLAAVAGPDATSHLRQRGAAYIAEARLLDTCAELPRHPRPEPRPPVEFRPDRISVTEVERLVRDPYAVYARRILKLEPFEPLIRAPGAAERGTLFHDILADVVSKGLDLAAPDALSALLDIARARFAAADLPPEIEAVWWPRMEGLARRYLAWEHERSPRIRTRRAELGGRLELADTGLTLTGYADRIDLTVDGGAEIIDFKTGLSPSIKQARTLLAPQLPLEGAMLKLGAFDGLAAGTPIAGLSYVRLRERDFVEEALATPGSAKSEAITVDALADAALARLRALGAAYRNPAKGYLSRARPFIAADLSGDYDQLARSREWAMAEEGSEEQE</sequence>
<keyword evidence="2" id="KW-0067">ATP-binding</keyword>
<accession>A0ABY1IPA3</accession>
<keyword evidence="2" id="KW-0347">Helicase</keyword>
<feature type="domain" description="PD-(D/E)XK endonuclease-like" evidence="1">
    <location>
        <begin position="756"/>
        <end position="996"/>
    </location>
</feature>
<gene>
    <name evidence="2" type="ORF">SAMN02745911_3222</name>
</gene>
<dbReference type="SUPFAM" id="SSF52540">
    <property type="entry name" value="P-loop containing nucleoside triphosphate hydrolases"/>
    <property type="match status" value="1"/>
</dbReference>
<dbReference type="InterPro" id="IPR038726">
    <property type="entry name" value="PDDEXK_AddAB-type"/>
</dbReference>
<dbReference type="InterPro" id="IPR027417">
    <property type="entry name" value="P-loop_NTPase"/>
</dbReference>
<keyword evidence="2" id="KW-0378">Hydrolase</keyword>
<dbReference type="NCBIfam" id="TIGR02786">
    <property type="entry name" value="addB_alphas"/>
    <property type="match status" value="1"/>
</dbReference>
<dbReference type="Proteomes" id="UP000184290">
    <property type="component" value="Unassembled WGS sequence"/>
</dbReference>